<dbReference type="Pfam" id="PF03432">
    <property type="entry name" value="Relaxase"/>
    <property type="match status" value="1"/>
</dbReference>
<evidence type="ECO:0000256" key="1">
    <source>
        <dbReference type="SAM" id="MobiDB-lite"/>
    </source>
</evidence>
<dbReference type="InterPro" id="IPR005094">
    <property type="entry name" value="Endonuclease_MobA/VirD2"/>
</dbReference>
<proteinExistence type="predicted"/>
<accession>A0A7D7W7C8</accession>
<dbReference type="AlphaFoldDB" id="A0A7D7W7C8"/>
<feature type="domain" description="MobA/VirD2-like nuclease" evidence="2">
    <location>
        <begin position="46"/>
        <end position="155"/>
    </location>
</feature>
<dbReference type="Gene3D" id="3.30.930.30">
    <property type="match status" value="1"/>
</dbReference>
<dbReference type="RefSeq" id="WP_182254521.1">
    <property type="nucleotide sequence ID" value="NZ_CP043732.1"/>
</dbReference>
<dbReference type="EMBL" id="CP043732">
    <property type="protein sequence ID" value="QMU96298.1"/>
    <property type="molecule type" value="Genomic_DNA"/>
</dbReference>
<feature type="compositionally biased region" description="Basic and acidic residues" evidence="1">
    <location>
        <begin position="426"/>
        <end position="438"/>
    </location>
</feature>
<gene>
    <name evidence="3" type="ORF">FVO59_03050</name>
</gene>
<protein>
    <submittedName>
        <fullName evidence="3">Relaxase/mobilization nuclease domain-containing protein</fullName>
    </submittedName>
</protein>
<evidence type="ECO:0000313" key="4">
    <source>
        <dbReference type="Proteomes" id="UP000515708"/>
    </source>
</evidence>
<dbReference type="Proteomes" id="UP000515708">
    <property type="component" value="Chromosome"/>
</dbReference>
<organism evidence="3 4">
    <name type="scientific">Microbacterium esteraromaticum</name>
    <dbReference type="NCBI Taxonomy" id="57043"/>
    <lineage>
        <taxon>Bacteria</taxon>
        <taxon>Bacillati</taxon>
        <taxon>Actinomycetota</taxon>
        <taxon>Actinomycetes</taxon>
        <taxon>Micrococcales</taxon>
        <taxon>Microbacteriaceae</taxon>
        <taxon>Microbacterium</taxon>
    </lineage>
</organism>
<reference evidence="3 4" key="1">
    <citation type="journal article" date="2020" name="Front. Microbiol.">
        <title>Design of Bacterial Strain-Specific qPCR Assays Using NGS Data and Publicly Available Resources and Its Application to Track Biocontrol Strains.</title>
        <authorList>
            <person name="Hernandez I."/>
            <person name="Sant C."/>
            <person name="Martinez R."/>
            <person name="Fernandez C."/>
        </authorList>
    </citation>
    <scope>NUCLEOTIDE SEQUENCE [LARGE SCALE GENOMIC DNA]</scope>
    <source>
        <strain evidence="3 4">B24</strain>
    </source>
</reference>
<sequence length="438" mass="48037">MVTIQVAPVYDLDVRATYLTLGVGERRKSHETAGTDRLQPGSFIDAADMAEFVALGKRLTNGRRVKAQSLVVSFSPSEIDKSTADDQRLVGAAATEIARRAFPGALIAVVVHSDGGAPHAHVLALNDIDGHAIRENRTHWKLKHIADDVARENGLSTIEKPRAKTAVPAWAERRDNVSAFDRQLGDAIAEVLADKSITSWAAFRTALEANGITLDIREEAQRRGPRASQTVTGLTFRALDETGQGKHRVRRRKASSLSQSFSHSAITTALEARRAAASDRPSQSPVPSTARAIGNVIQSGHSSQRNDLVRILDRTLTAGLFLSLDGWALTLARVGVTVLRAQHREQRGRQSLLIYRHQGETFPEDVLPDHFNGKAVERQAREIAALRRIAPEHAKALPVPQLIDVVADERPRRRRRSGPVLPQSPARERHLQRGLELG</sequence>
<evidence type="ECO:0000313" key="3">
    <source>
        <dbReference type="EMBL" id="QMU96298.1"/>
    </source>
</evidence>
<name>A0A7D7W7C8_9MICO</name>
<feature type="region of interest" description="Disordered" evidence="1">
    <location>
        <begin position="408"/>
        <end position="438"/>
    </location>
</feature>
<evidence type="ECO:0000259" key="2">
    <source>
        <dbReference type="Pfam" id="PF03432"/>
    </source>
</evidence>